<evidence type="ECO:0000259" key="1">
    <source>
        <dbReference type="PROSITE" id="PS50878"/>
    </source>
</evidence>
<reference evidence="2" key="2">
    <citation type="journal article" date="2017" name="Front. Cell. Infect. Microbiol.">
        <title>Analysis of the Salivary Gland Transcriptome of Unfed and Partially Fed Amblyomma sculptum Ticks and Descriptive Proteome of the Saliva.</title>
        <authorList>
            <person name="Esteves E."/>
            <person name="Maruyama S.R."/>
            <person name="Kawahara R."/>
            <person name="Fujita A."/>
            <person name="Martins L.A."/>
            <person name="Righi A.A."/>
            <person name="Costa F.B."/>
            <person name="Palmisano G."/>
            <person name="Labruna M.B."/>
            <person name="Sa-Nunes A."/>
            <person name="Ribeiro J.M.C."/>
            <person name="Fogaca A.C."/>
        </authorList>
    </citation>
    <scope>NUCLEOTIDE SEQUENCE</scope>
</reference>
<dbReference type="PANTHER" id="PTHR21301:SF10">
    <property type="entry name" value="REVERSE TRANSCRIPTASE DOMAIN-CONTAINING PROTEIN"/>
    <property type="match status" value="1"/>
</dbReference>
<feature type="domain" description="Reverse transcriptase" evidence="1">
    <location>
        <begin position="231"/>
        <end position="462"/>
    </location>
</feature>
<dbReference type="Pfam" id="PF00078">
    <property type="entry name" value="RVT_1"/>
    <property type="match status" value="1"/>
</dbReference>
<dbReference type="GO" id="GO:0071897">
    <property type="term" value="P:DNA biosynthetic process"/>
    <property type="evidence" value="ECO:0007669"/>
    <property type="project" value="UniProtKB-ARBA"/>
</dbReference>
<sequence>HGMRMCRILRSEWRCQVRTFRDLLRVQVLGSTSAPQAFRVLRDYQRTADCTAEFLWQQVLPNLRACVPAKSATEVKAVHPLDDVRLPQDVQRVLSLGPKFAVEPRKSAPELLSLVRQVARFAPTSESERCISEGVDVLSRCKPAKTSLPIGRVISVLRDDSLCLLTADKDGGFVVLTKEMFGKKALEAVNSVFENLPRNSLRSLKAKGKKLCEKLELTRLVSSIDKSECNSLKFMFTAKTHKPGCPLRVIVSESGTWQKSIAEFLKGKLNLLSIDDPFLVKDSQQIITFLDKHKDSRFMACSFDIKDLYYSLPHQGLLQCVADCIDQFGSVAFQNETGMCVSNFLEMLSFYLAATCVTWNDVVYRQKKGVCIGSCIAPVLSNIFLAQCDRKLAILLRDQNKVDGVEVFRFVDDFLVVFNHLDGIYDSAVQELLAVFSKTLNPLIITYEEMNEGTIRFLDIKLSLAPDRTFWMYQPRGNKGLLPFSSAHSKLVKRAIVKLCFQNALKKSCPELVKESFEQQVVRLKEAGYPDQVLVSVAKSLLKKFGKKGTVPSKEGAKQKEKTVVIPYIHGVSHNLKRIASKVKTRVVFSAPDKLENLCKIVTYPERKAKGCKKKHQVPMVACAEGVVYRLPLTCGKAYVGQTGRCLNERLREHRKNMERKGDGNLAVHCQECKCVPSYNETKIVSRNRDQTAREIIEAMSIADSGDACVSSTSLSLLSKERAFLQKGR</sequence>
<accession>A0A1E1XPP7</accession>
<dbReference type="InterPro" id="IPR043502">
    <property type="entry name" value="DNA/RNA_pol_sf"/>
</dbReference>
<name>A0A1E1XPP7_AMBSC</name>
<reference evidence="2" key="1">
    <citation type="submission" date="2016-09" db="EMBL/GenBank/DDBJ databases">
        <authorList>
            <person name="Capua I."/>
            <person name="De Benedictis P."/>
            <person name="Joannis T."/>
            <person name="Lombin L.H."/>
            <person name="Cattoli G."/>
        </authorList>
    </citation>
    <scope>NUCLEOTIDE SEQUENCE</scope>
</reference>
<protein>
    <submittedName>
        <fullName evidence="2">Putative tick transposon</fullName>
    </submittedName>
</protein>
<dbReference type="AlphaFoldDB" id="A0A1E1XPP7"/>
<dbReference type="EMBL" id="GFAA01002493">
    <property type="protein sequence ID" value="JAU00942.1"/>
    <property type="molecule type" value="mRNA"/>
</dbReference>
<dbReference type="PANTHER" id="PTHR21301">
    <property type="entry name" value="REVERSE TRANSCRIPTASE"/>
    <property type="match status" value="1"/>
</dbReference>
<feature type="non-terminal residue" evidence="2">
    <location>
        <position position="1"/>
    </location>
</feature>
<evidence type="ECO:0000313" key="2">
    <source>
        <dbReference type="EMBL" id="JAU00942.1"/>
    </source>
</evidence>
<dbReference type="PROSITE" id="PS50878">
    <property type="entry name" value="RT_POL"/>
    <property type="match status" value="1"/>
</dbReference>
<organism evidence="2">
    <name type="scientific">Amblyomma sculptum</name>
    <name type="common">Tick</name>
    <dbReference type="NCBI Taxonomy" id="1581419"/>
    <lineage>
        <taxon>Eukaryota</taxon>
        <taxon>Metazoa</taxon>
        <taxon>Ecdysozoa</taxon>
        <taxon>Arthropoda</taxon>
        <taxon>Chelicerata</taxon>
        <taxon>Arachnida</taxon>
        <taxon>Acari</taxon>
        <taxon>Parasitiformes</taxon>
        <taxon>Ixodida</taxon>
        <taxon>Ixodoidea</taxon>
        <taxon>Ixodidae</taxon>
        <taxon>Amblyomminae</taxon>
        <taxon>Amblyomma</taxon>
    </lineage>
</organism>
<proteinExistence type="evidence at transcript level"/>
<dbReference type="InterPro" id="IPR000477">
    <property type="entry name" value="RT_dom"/>
</dbReference>
<dbReference type="SUPFAM" id="SSF56672">
    <property type="entry name" value="DNA/RNA polymerases"/>
    <property type="match status" value="1"/>
</dbReference>